<dbReference type="PANTHER" id="PTHR37992">
    <property type="entry name" value="EXPRESSED PROTEIN"/>
    <property type="match status" value="1"/>
</dbReference>
<name>A0A163LJX9_DIDRA</name>
<gene>
    <name evidence="1" type="ORF">ST47_g997</name>
</gene>
<organism evidence="1 2">
    <name type="scientific">Didymella rabiei</name>
    <name type="common">Chickpea ascochyta blight fungus</name>
    <name type="synonym">Mycosphaerella rabiei</name>
    <dbReference type="NCBI Taxonomy" id="5454"/>
    <lineage>
        <taxon>Eukaryota</taxon>
        <taxon>Fungi</taxon>
        <taxon>Dikarya</taxon>
        <taxon>Ascomycota</taxon>
        <taxon>Pezizomycotina</taxon>
        <taxon>Dothideomycetes</taxon>
        <taxon>Pleosporomycetidae</taxon>
        <taxon>Pleosporales</taxon>
        <taxon>Pleosporineae</taxon>
        <taxon>Didymellaceae</taxon>
        <taxon>Ascochyta</taxon>
    </lineage>
</organism>
<evidence type="ECO:0000313" key="1">
    <source>
        <dbReference type="EMBL" id="KZM27857.1"/>
    </source>
</evidence>
<dbReference type="PANTHER" id="PTHR37992:SF1">
    <property type="entry name" value="DUF1774-DOMAIN-CONTAINING PROTEIN"/>
    <property type="match status" value="1"/>
</dbReference>
<sequence length="129" mass="14718">MSTTAIDQSAISYQEKWLKQSLLLYKASPGISYLFLIATAVHHIFDKEGSCNGSRCTFWQHQAVTSFAQSGIMTLVYWVVLLALQVVYLLSLWSTEMVYYTVAVKLSAHYIASNLLLVAFMHLWVRQDF</sequence>
<dbReference type="Proteomes" id="UP000076837">
    <property type="component" value="Unassembled WGS sequence"/>
</dbReference>
<dbReference type="EMBL" id="JYNV01000050">
    <property type="protein sequence ID" value="KZM27857.1"/>
    <property type="molecule type" value="Genomic_DNA"/>
</dbReference>
<protein>
    <submittedName>
        <fullName evidence="1">Uncharacterized protein</fullName>
    </submittedName>
</protein>
<reference evidence="1 2" key="1">
    <citation type="journal article" date="2016" name="Sci. Rep.">
        <title>Draft genome sequencing and secretome analysis of fungal phytopathogen Ascochyta rabiei provides insight into the necrotrophic effector repertoire.</title>
        <authorList>
            <person name="Verma S."/>
            <person name="Gazara R.K."/>
            <person name="Nizam S."/>
            <person name="Parween S."/>
            <person name="Chattopadhyay D."/>
            <person name="Verma P.K."/>
        </authorList>
    </citation>
    <scope>NUCLEOTIDE SEQUENCE [LARGE SCALE GENOMIC DNA]</scope>
    <source>
        <strain evidence="1 2">ArDII</strain>
    </source>
</reference>
<dbReference type="STRING" id="5454.A0A163LJX9"/>
<accession>A0A163LJX9</accession>
<dbReference type="AlphaFoldDB" id="A0A163LJX9"/>
<dbReference type="InterPro" id="IPR013920">
    <property type="entry name" value="DUF1774_fun"/>
</dbReference>
<proteinExistence type="predicted"/>
<keyword evidence="2" id="KW-1185">Reference proteome</keyword>
<evidence type="ECO:0000313" key="2">
    <source>
        <dbReference type="Proteomes" id="UP000076837"/>
    </source>
</evidence>
<comment type="caution">
    <text evidence="1">The sequence shown here is derived from an EMBL/GenBank/DDBJ whole genome shotgun (WGS) entry which is preliminary data.</text>
</comment>